<gene>
    <name evidence="1" type="ORF">QFC21_003950</name>
</gene>
<evidence type="ECO:0000313" key="1">
    <source>
        <dbReference type="EMBL" id="KAJ9099944.1"/>
    </source>
</evidence>
<comment type="caution">
    <text evidence="1">The sequence shown here is derived from an EMBL/GenBank/DDBJ whole genome shotgun (WGS) entry which is preliminary data.</text>
</comment>
<evidence type="ECO:0000313" key="2">
    <source>
        <dbReference type="Proteomes" id="UP001227268"/>
    </source>
</evidence>
<proteinExistence type="predicted"/>
<sequence>MSKPIVVVVSGALVTKQNRGIGEAICRGVLSLSQPVILYAASRAGKDLQFNPNAATGSQVKYPKLDITDKESIERLVAEIQESENGVDALINNAGVNVDQQYSLENVKLTLATNYEGTLRMNSAFLPLIRSRKGRIVNLSSIGSMLKPYSPEIQERFRSVQSLEDVDRLRQEYVENVKNRTETESGWGGQRRAYSVSKALINGLTRVLARHEEKRGSGMGEH</sequence>
<dbReference type="Proteomes" id="UP001227268">
    <property type="component" value="Unassembled WGS sequence"/>
</dbReference>
<protein>
    <submittedName>
        <fullName evidence="1">Uncharacterized protein</fullName>
    </submittedName>
</protein>
<keyword evidence="2" id="KW-1185">Reference proteome</keyword>
<name>A0ACC2VLR4_9TREE</name>
<reference evidence="1" key="1">
    <citation type="submission" date="2023-04" db="EMBL/GenBank/DDBJ databases">
        <title>Draft Genome sequencing of Naganishia species isolated from polar environments using Oxford Nanopore Technology.</title>
        <authorList>
            <person name="Leo P."/>
            <person name="Venkateswaran K."/>
        </authorList>
    </citation>
    <scope>NUCLEOTIDE SEQUENCE</scope>
    <source>
        <strain evidence="1">MNA-CCFEE 5423</strain>
    </source>
</reference>
<dbReference type="EMBL" id="JASBWT010000012">
    <property type="protein sequence ID" value="KAJ9099944.1"/>
    <property type="molecule type" value="Genomic_DNA"/>
</dbReference>
<accession>A0ACC2VLR4</accession>
<organism evidence="1 2">
    <name type="scientific">Naganishia friedmannii</name>
    <dbReference type="NCBI Taxonomy" id="89922"/>
    <lineage>
        <taxon>Eukaryota</taxon>
        <taxon>Fungi</taxon>
        <taxon>Dikarya</taxon>
        <taxon>Basidiomycota</taxon>
        <taxon>Agaricomycotina</taxon>
        <taxon>Tremellomycetes</taxon>
        <taxon>Filobasidiales</taxon>
        <taxon>Filobasidiaceae</taxon>
        <taxon>Naganishia</taxon>
    </lineage>
</organism>